<keyword evidence="2" id="KW-0479">Metal-binding</keyword>
<dbReference type="InterPro" id="IPR017941">
    <property type="entry name" value="Rieske_2Fe-2S"/>
</dbReference>
<dbReference type="PANTHER" id="PTHR39157">
    <property type="entry name" value="INTEGRAL MEMBRANE PROTEIN-RELATED"/>
    <property type="match status" value="1"/>
</dbReference>
<dbReference type="RefSeq" id="WP_344654977.1">
    <property type="nucleotide sequence ID" value="NZ_BAAAQM010000001.1"/>
</dbReference>
<dbReference type="EMBL" id="BAAAQM010000001">
    <property type="protein sequence ID" value="GAA1950783.1"/>
    <property type="molecule type" value="Genomic_DNA"/>
</dbReference>
<organism evidence="9 10">
    <name type="scientific">Catenulispora subtropica</name>
    <dbReference type="NCBI Taxonomy" id="450798"/>
    <lineage>
        <taxon>Bacteria</taxon>
        <taxon>Bacillati</taxon>
        <taxon>Actinomycetota</taxon>
        <taxon>Actinomycetes</taxon>
        <taxon>Catenulisporales</taxon>
        <taxon>Catenulisporaceae</taxon>
        <taxon>Catenulispora</taxon>
    </lineage>
</organism>
<evidence type="ECO:0000256" key="3">
    <source>
        <dbReference type="ARBA" id="ARBA00023004"/>
    </source>
</evidence>
<dbReference type="PROSITE" id="PS51296">
    <property type="entry name" value="RIESKE"/>
    <property type="match status" value="1"/>
</dbReference>
<evidence type="ECO:0000256" key="2">
    <source>
        <dbReference type="ARBA" id="ARBA00022723"/>
    </source>
</evidence>
<evidence type="ECO:0000313" key="10">
    <source>
        <dbReference type="Proteomes" id="UP001499854"/>
    </source>
</evidence>
<feature type="transmembrane region" description="Helical" evidence="7">
    <location>
        <begin position="71"/>
        <end position="90"/>
    </location>
</feature>
<evidence type="ECO:0000256" key="6">
    <source>
        <dbReference type="SAM" id="MobiDB-lite"/>
    </source>
</evidence>
<feature type="transmembrane region" description="Helical" evidence="7">
    <location>
        <begin position="97"/>
        <end position="115"/>
    </location>
</feature>
<dbReference type="InterPro" id="IPR007301">
    <property type="entry name" value="DoxD"/>
</dbReference>
<evidence type="ECO:0000256" key="7">
    <source>
        <dbReference type="SAM" id="Phobius"/>
    </source>
</evidence>
<reference evidence="10" key="1">
    <citation type="journal article" date="2019" name="Int. J. Syst. Evol. Microbiol.">
        <title>The Global Catalogue of Microorganisms (GCM) 10K type strain sequencing project: providing services to taxonomists for standard genome sequencing and annotation.</title>
        <authorList>
            <consortium name="The Broad Institute Genomics Platform"/>
            <consortium name="The Broad Institute Genome Sequencing Center for Infectious Disease"/>
            <person name="Wu L."/>
            <person name="Ma J."/>
        </authorList>
    </citation>
    <scope>NUCLEOTIDE SEQUENCE [LARGE SCALE GENOMIC DNA]</scope>
    <source>
        <strain evidence="10">JCM 16013</strain>
    </source>
</reference>
<name>A0ABP5BTI4_9ACTN</name>
<evidence type="ECO:0000256" key="4">
    <source>
        <dbReference type="ARBA" id="ARBA00023014"/>
    </source>
</evidence>
<gene>
    <name evidence="9" type="ORF">GCM10009838_02360</name>
</gene>
<dbReference type="InterPro" id="IPR005805">
    <property type="entry name" value="Rieske_Fe-S_prot_C"/>
</dbReference>
<keyword evidence="7" id="KW-1133">Transmembrane helix</keyword>
<dbReference type="Pfam" id="PF00355">
    <property type="entry name" value="Rieske"/>
    <property type="match status" value="1"/>
</dbReference>
<evidence type="ECO:0000256" key="1">
    <source>
        <dbReference type="ARBA" id="ARBA00022714"/>
    </source>
</evidence>
<comment type="caution">
    <text evidence="9">The sequence shown here is derived from an EMBL/GenBank/DDBJ whole genome shotgun (WGS) entry which is preliminary data.</text>
</comment>
<keyword evidence="1" id="KW-0001">2Fe-2S</keyword>
<proteinExistence type="predicted"/>
<feature type="transmembrane region" description="Helical" evidence="7">
    <location>
        <begin position="12"/>
        <end position="30"/>
    </location>
</feature>
<dbReference type="Proteomes" id="UP001499854">
    <property type="component" value="Unassembled WGS sequence"/>
</dbReference>
<dbReference type="Gene3D" id="2.102.10.10">
    <property type="entry name" value="Rieske [2Fe-2S] iron-sulphur domain"/>
    <property type="match status" value="1"/>
</dbReference>
<accession>A0ABP5BTI4</accession>
<dbReference type="PRINTS" id="PR00162">
    <property type="entry name" value="RIESKE"/>
</dbReference>
<keyword evidence="10" id="KW-1185">Reference proteome</keyword>
<evidence type="ECO:0000259" key="8">
    <source>
        <dbReference type="PROSITE" id="PS51296"/>
    </source>
</evidence>
<keyword evidence="7" id="KW-0472">Membrane</keyword>
<evidence type="ECO:0000256" key="5">
    <source>
        <dbReference type="ARBA" id="ARBA00023157"/>
    </source>
</evidence>
<dbReference type="PANTHER" id="PTHR39157:SF1">
    <property type="entry name" value="DOXX FAMILY PROTEIN"/>
    <property type="match status" value="1"/>
</dbReference>
<dbReference type="Pfam" id="PF04173">
    <property type="entry name" value="DoxD"/>
    <property type="match status" value="1"/>
</dbReference>
<evidence type="ECO:0000313" key="9">
    <source>
        <dbReference type="EMBL" id="GAA1950783.1"/>
    </source>
</evidence>
<keyword evidence="3" id="KW-0408">Iron</keyword>
<keyword evidence="5" id="KW-1015">Disulfide bond</keyword>
<dbReference type="SUPFAM" id="SSF50022">
    <property type="entry name" value="ISP domain"/>
    <property type="match status" value="1"/>
</dbReference>
<dbReference type="InterPro" id="IPR036922">
    <property type="entry name" value="Rieske_2Fe-2S_sf"/>
</dbReference>
<sequence>MSAPGRQLEPAVCLLPLRGFLGATYIYAALQKFHDPAFLDPSAPGSFAAQTASFRHTSPIGFALGPAHDHALAFGLLIAFGELAVGLGTVLGLWTRLAAAGGVLLALTFFLTVSWNTDPYYYGSDLGFAFAFLTLGLAGPTRWSMDAWLAAGTVDTSEPEDSRRVVLKRAAATGITSGAALLGAAGAGRLGRSGRSKQSPMAQPRTAVPSATPSESGLQVALAAIPATGAARLTASGGDPVFVARTADGGYKACGGICTHAGCPVGVDQARGLLVCPCHGSTFDPKSGAVINGPAKDPLPSFPVTVADGVLRVRKN</sequence>
<feature type="region of interest" description="Disordered" evidence="6">
    <location>
        <begin position="188"/>
        <end position="213"/>
    </location>
</feature>
<feature type="domain" description="Rieske" evidence="8">
    <location>
        <begin position="218"/>
        <end position="313"/>
    </location>
</feature>
<keyword evidence="7" id="KW-0812">Transmembrane</keyword>
<dbReference type="CDD" id="cd03467">
    <property type="entry name" value="Rieske"/>
    <property type="match status" value="1"/>
</dbReference>
<protein>
    <recommendedName>
        <fullName evidence="8">Rieske domain-containing protein</fullName>
    </recommendedName>
</protein>
<keyword evidence="4" id="KW-0411">Iron-sulfur</keyword>